<feature type="transmembrane region" description="Helical" evidence="9">
    <location>
        <begin position="540"/>
        <end position="564"/>
    </location>
</feature>
<feature type="transmembrane region" description="Helical" evidence="9">
    <location>
        <begin position="385"/>
        <end position="403"/>
    </location>
</feature>
<evidence type="ECO:0000313" key="12">
    <source>
        <dbReference type="Proteomes" id="UP001501867"/>
    </source>
</evidence>
<feature type="transmembrane region" description="Helical" evidence="9">
    <location>
        <begin position="423"/>
        <end position="447"/>
    </location>
</feature>
<dbReference type="RefSeq" id="WP_344166617.1">
    <property type="nucleotide sequence ID" value="NZ_BAAABV010000024.1"/>
</dbReference>
<dbReference type="InterPro" id="IPR050586">
    <property type="entry name" value="CPA3_Na-H_Antiporter_D"/>
</dbReference>
<keyword evidence="6 9" id="KW-0472">Membrane</keyword>
<dbReference type="Pfam" id="PF00361">
    <property type="entry name" value="Proton_antipo_M"/>
    <property type="match status" value="1"/>
</dbReference>
<sequence length="621" mass="62583">MTHAAALPPLTVAWPLLGAVLLAGPGRWLPRTAADALATTWAAAQLALLAVLWSAAGDGRIISWVAAWTPVGGHGVGIVLAADRTGAGLALLAAALVLAALGYAWRYFDEPEAERGHGGAFPALLLLFEAGMCGFALTGDLFDAFVFFELMGVAAYALTAYRVEEPRPLQGALAFALTGSVAGYCALLGTGLLYARTGELALARIGEELGARPAGPVAAAAFALIATAMLVKAAAVPFHFWLPDAHSEAPSPVCMLLSGVMVELGLYGLLRVYWTVFSGPGGIPAEAFRTTFLVVGALTALTGGVLCWQQRHLKRMLAHSTVGHMGLFLCATALLTPAGTAGAALYVLGHAGAKAALFAVVGVLLDRFGSVDEHGLYGRGRGLPAAAALTLAGALALAGLPPFGTGLGKAVAEHAAAGAAPWLLPLFLLVPALTAGAVLRAGLRVFAGAGTPPRQRHAGPETTGSGEEPEVRDPRRGVPHVMLAVPALLLAGSLAVGLLPGIARSVARAAARFCDPAGYAAAVAGRTAAAPGPPVPEAGWTAQGVLLGLACALLAAALAAAALWGPALTGPAAGAVRAAAGRATGFAVVPLRRLHSGHVGDYVTWLAAGLAALMVVFTLTA</sequence>
<dbReference type="EMBL" id="BAAABV010000024">
    <property type="protein sequence ID" value="GAA0315020.1"/>
    <property type="molecule type" value="Genomic_DNA"/>
</dbReference>
<keyword evidence="3" id="KW-1003">Cell membrane</keyword>
<comment type="similarity">
    <text evidence="2">Belongs to the CPA3 antiporters (TC 2.A.63) subunit D family.</text>
</comment>
<dbReference type="PRINTS" id="PR01437">
    <property type="entry name" value="NUOXDRDTASE4"/>
</dbReference>
<evidence type="ECO:0000256" key="9">
    <source>
        <dbReference type="SAM" id="Phobius"/>
    </source>
</evidence>
<keyword evidence="5 9" id="KW-1133">Transmembrane helix</keyword>
<dbReference type="PANTHER" id="PTHR42703">
    <property type="entry name" value="NADH DEHYDROGENASE"/>
    <property type="match status" value="1"/>
</dbReference>
<evidence type="ECO:0000256" key="4">
    <source>
        <dbReference type="ARBA" id="ARBA00022692"/>
    </source>
</evidence>
<dbReference type="PANTHER" id="PTHR42703:SF1">
    <property type="entry name" value="NA(+)_H(+) ANTIPORTER SUBUNIT D1"/>
    <property type="match status" value="1"/>
</dbReference>
<dbReference type="Proteomes" id="UP001501867">
    <property type="component" value="Unassembled WGS sequence"/>
</dbReference>
<dbReference type="InterPro" id="IPR003918">
    <property type="entry name" value="NADH_UbQ_OxRdtase"/>
</dbReference>
<keyword evidence="4 7" id="KW-0812">Transmembrane</keyword>
<gene>
    <name evidence="11" type="ORF">GCM10010302_62760</name>
</gene>
<feature type="transmembrane region" description="Helical" evidence="9">
    <location>
        <begin position="481"/>
        <end position="503"/>
    </location>
</feature>
<evidence type="ECO:0000256" key="1">
    <source>
        <dbReference type="ARBA" id="ARBA00004651"/>
    </source>
</evidence>
<evidence type="ECO:0000256" key="6">
    <source>
        <dbReference type="ARBA" id="ARBA00023136"/>
    </source>
</evidence>
<evidence type="ECO:0000256" key="3">
    <source>
        <dbReference type="ARBA" id="ARBA00022475"/>
    </source>
</evidence>
<feature type="transmembrane region" description="Helical" evidence="9">
    <location>
        <begin position="61"/>
        <end position="82"/>
    </location>
</feature>
<keyword evidence="12" id="KW-1185">Reference proteome</keyword>
<evidence type="ECO:0000259" key="10">
    <source>
        <dbReference type="Pfam" id="PF00361"/>
    </source>
</evidence>
<feature type="transmembrane region" description="Helical" evidence="9">
    <location>
        <begin position="120"/>
        <end position="138"/>
    </location>
</feature>
<feature type="transmembrane region" description="Helical" evidence="9">
    <location>
        <begin position="144"/>
        <end position="161"/>
    </location>
</feature>
<evidence type="ECO:0000256" key="2">
    <source>
        <dbReference type="ARBA" id="ARBA00005346"/>
    </source>
</evidence>
<feature type="transmembrane region" description="Helical" evidence="9">
    <location>
        <begin position="290"/>
        <end position="308"/>
    </location>
</feature>
<feature type="transmembrane region" description="Helical" evidence="9">
    <location>
        <begin position="344"/>
        <end position="365"/>
    </location>
</feature>
<evidence type="ECO:0000313" key="11">
    <source>
        <dbReference type="EMBL" id="GAA0315020.1"/>
    </source>
</evidence>
<reference evidence="11 12" key="1">
    <citation type="journal article" date="2019" name="Int. J. Syst. Evol. Microbiol.">
        <title>The Global Catalogue of Microorganisms (GCM) 10K type strain sequencing project: providing services to taxonomists for standard genome sequencing and annotation.</title>
        <authorList>
            <consortium name="The Broad Institute Genomics Platform"/>
            <consortium name="The Broad Institute Genome Sequencing Center for Infectious Disease"/>
            <person name="Wu L."/>
            <person name="Ma J."/>
        </authorList>
    </citation>
    <scope>NUCLEOTIDE SEQUENCE [LARGE SCALE GENOMIC DNA]</scope>
    <source>
        <strain evidence="11 12">JCM 4505</strain>
    </source>
</reference>
<evidence type="ECO:0000256" key="8">
    <source>
        <dbReference type="SAM" id="MobiDB-lite"/>
    </source>
</evidence>
<comment type="subcellular location">
    <subcellularLocation>
        <location evidence="1">Cell membrane</location>
        <topology evidence="1">Multi-pass membrane protein</topology>
    </subcellularLocation>
    <subcellularLocation>
        <location evidence="7">Membrane</location>
        <topology evidence="7">Multi-pass membrane protein</topology>
    </subcellularLocation>
</comment>
<feature type="transmembrane region" description="Helical" evidence="9">
    <location>
        <begin position="88"/>
        <end position="108"/>
    </location>
</feature>
<proteinExistence type="inferred from homology"/>
<feature type="transmembrane region" description="Helical" evidence="9">
    <location>
        <begin position="253"/>
        <end position="270"/>
    </location>
</feature>
<accession>A0ABN0VQW2</accession>
<feature type="transmembrane region" description="Helical" evidence="9">
    <location>
        <begin position="173"/>
        <end position="195"/>
    </location>
</feature>
<feature type="region of interest" description="Disordered" evidence="8">
    <location>
        <begin position="450"/>
        <end position="474"/>
    </location>
</feature>
<feature type="transmembrane region" description="Helical" evidence="9">
    <location>
        <begin position="215"/>
        <end position="241"/>
    </location>
</feature>
<organism evidence="11 12">
    <name type="scientific">Streptomyces polychromogenes</name>
    <dbReference type="NCBI Taxonomy" id="67342"/>
    <lineage>
        <taxon>Bacteria</taxon>
        <taxon>Bacillati</taxon>
        <taxon>Actinomycetota</taxon>
        <taxon>Actinomycetes</taxon>
        <taxon>Kitasatosporales</taxon>
        <taxon>Streptomycetaceae</taxon>
        <taxon>Streptomyces</taxon>
    </lineage>
</organism>
<feature type="transmembrane region" description="Helical" evidence="9">
    <location>
        <begin position="602"/>
        <end position="620"/>
    </location>
</feature>
<evidence type="ECO:0000256" key="7">
    <source>
        <dbReference type="RuleBase" id="RU000320"/>
    </source>
</evidence>
<protein>
    <recommendedName>
        <fullName evidence="10">NADH:quinone oxidoreductase/Mrp antiporter transmembrane domain-containing protein</fullName>
    </recommendedName>
</protein>
<feature type="transmembrane region" description="Helical" evidence="9">
    <location>
        <begin position="320"/>
        <end position="338"/>
    </location>
</feature>
<name>A0ABN0VQW2_9ACTN</name>
<feature type="domain" description="NADH:quinone oxidoreductase/Mrp antiporter transmembrane" evidence="10">
    <location>
        <begin position="139"/>
        <end position="427"/>
    </location>
</feature>
<evidence type="ECO:0000256" key="5">
    <source>
        <dbReference type="ARBA" id="ARBA00022989"/>
    </source>
</evidence>
<dbReference type="InterPro" id="IPR001750">
    <property type="entry name" value="ND/Mrp_TM"/>
</dbReference>
<comment type="caution">
    <text evidence="11">The sequence shown here is derived from an EMBL/GenBank/DDBJ whole genome shotgun (WGS) entry which is preliminary data.</text>
</comment>
<feature type="transmembrane region" description="Helical" evidence="9">
    <location>
        <begin position="33"/>
        <end position="54"/>
    </location>
</feature>